<sequence length="301" mass="33669">MEFTVQDTLSTYRKIIAEQNAEKKTELFREELLAPYEGMFNVFGGSLRPAAGKMDAMQMLGGWSFIPPEQLGEKVLARLEVFEKYRAHDLMTEAMEKVCDAFQAYENRIPLKHLQAGLFLLDPARMDPADHGYTGFGAIPGYVMVTYGEPDAYNLSKIQPTLAHEAHHSIYSSAVPRNMMSITVGEYMIMEGLAESFATELFGRDRVGYFVEEFDMSQLPQVKEGMKQALTLSGFDVVRSYIFGDRKATKFGGKAVGMPDHAGYAVGYFIVQDYLTNTGKTVAEATFVPAVEIIRESGFFE</sequence>
<dbReference type="RefSeq" id="WP_012034327.1">
    <property type="nucleotide sequence ID" value="NC_009464.1"/>
</dbReference>
<dbReference type="KEGG" id="rci:LRC50"/>
<protein>
    <recommendedName>
        <fullName evidence="1">DUF2268 domain-containing protein</fullName>
    </recommendedName>
</protein>
<gene>
    <name evidence="2" type="ORF">LRC50</name>
</gene>
<accession>Q0W026</accession>
<feature type="domain" description="DUF2268" evidence="1">
    <location>
        <begin position="88"/>
        <end position="295"/>
    </location>
</feature>
<dbReference type="Pfam" id="PF10026">
    <property type="entry name" value="DUF2268"/>
    <property type="match status" value="1"/>
</dbReference>
<dbReference type="Proteomes" id="UP000000663">
    <property type="component" value="Chromosome"/>
</dbReference>
<dbReference type="InterPro" id="IPR018728">
    <property type="entry name" value="DUF2268"/>
</dbReference>
<dbReference type="AlphaFoldDB" id="Q0W026"/>
<name>Q0W026_METAR</name>
<organism evidence="2 3">
    <name type="scientific">Methanocella arvoryzae (strain DSM 22066 / NBRC 105507 / MRE50)</name>
    <dbReference type="NCBI Taxonomy" id="351160"/>
    <lineage>
        <taxon>Archaea</taxon>
        <taxon>Methanobacteriati</taxon>
        <taxon>Methanobacteriota</taxon>
        <taxon>Stenosarchaea group</taxon>
        <taxon>Methanomicrobia</taxon>
        <taxon>Methanocellales</taxon>
        <taxon>Methanocellaceae</taxon>
        <taxon>Methanocella</taxon>
    </lineage>
</organism>
<keyword evidence="3" id="KW-1185">Reference proteome</keyword>
<dbReference type="EMBL" id="AM114193">
    <property type="protein sequence ID" value="CAJ38267.1"/>
    <property type="molecule type" value="Genomic_DNA"/>
</dbReference>
<evidence type="ECO:0000313" key="2">
    <source>
        <dbReference type="EMBL" id="CAJ38267.1"/>
    </source>
</evidence>
<proteinExistence type="predicted"/>
<reference evidence="2 3" key="1">
    <citation type="journal article" date="2006" name="Science">
        <title>Genome of rice cluster I archaea -- the key methane producers in the rice rhizosphere.</title>
        <authorList>
            <person name="Erkel C."/>
            <person name="Kube M."/>
            <person name="Reinhardt R."/>
            <person name="Liesack W."/>
        </authorList>
    </citation>
    <scope>NUCLEOTIDE SEQUENCE [LARGE SCALE GENOMIC DNA]</scope>
    <source>
        <strain evidence="3">DSM 22066 / NBRC 105507 / MRE50</strain>
    </source>
</reference>
<evidence type="ECO:0000313" key="3">
    <source>
        <dbReference type="Proteomes" id="UP000000663"/>
    </source>
</evidence>
<dbReference type="GeneID" id="5143542"/>
<evidence type="ECO:0000259" key="1">
    <source>
        <dbReference type="Pfam" id="PF10026"/>
    </source>
</evidence>